<dbReference type="Proteomes" id="UP001500392">
    <property type="component" value="Unassembled WGS sequence"/>
</dbReference>
<evidence type="ECO:0000313" key="13">
    <source>
        <dbReference type="Proteomes" id="UP001500392"/>
    </source>
</evidence>
<dbReference type="EMBL" id="BAABDM010000004">
    <property type="protein sequence ID" value="GAA4097804.1"/>
    <property type="molecule type" value="Genomic_DNA"/>
</dbReference>
<dbReference type="PRINTS" id="PR00111">
    <property type="entry name" value="ABHYDROLASE"/>
</dbReference>
<dbReference type="Gene3D" id="3.40.50.1820">
    <property type="entry name" value="alpha/beta hydrolase"/>
    <property type="match status" value="1"/>
</dbReference>
<dbReference type="SUPFAM" id="SSF53335">
    <property type="entry name" value="S-adenosyl-L-methionine-dependent methyltransferases"/>
    <property type="match status" value="1"/>
</dbReference>
<evidence type="ECO:0000256" key="2">
    <source>
        <dbReference type="ARBA" id="ARBA00004746"/>
    </source>
</evidence>
<dbReference type="InterPro" id="IPR011814">
    <property type="entry name" value="BioC"/>
</dbReference>
<keyword evidence="6 9" id="KW-0949">S-adenosyl-L-methionine</keyword>
<dbReference type="InterPro" id="IPR029063">
    <property type="entry name" value="SAM-dependent_MTases_sf"/>
</dbReference>
<evidence type="ECO:0000256" key="5">
    <source>
        <dbReference type="ARBA" id="ARBA00022679"/>
    </source>
</evidence>
<dbReference type="PANTHER" id="PTHR13090:SF1">
    <property type="entry name" value="ARGININE-HYDROXYLASE NDUFAF5, MITOCHONDRIAL"/>
    <property type="match status" value="1"/>
</dbReference>
<feature type="domain" description="AB hydrolase-1" evidence="10">
    <location>
        <begin position="18"/>
        <end position="240"/>
    </location>
</feature>
<dbReference type="NCBIfam" id="TIGR02072">
    <property type="entry name" value="BioC"/>
    <property type="match status" value="1"/>
</dbReference>
<evidence type="ECO:0000259" key="10">
    <source>
        <dbReference type="Pfam" id="PF00561"/>
    </source>
</evidence>
<comment type="caution">
    <text evidence="12">The sequence shown here is derived from an EMBL/GenBank/DDBJ whole genome shotgun (WGS) entry which is preliminary data.</text>
</comment>
<keyword evidence="7 9" id="KW-0093">Biotin biosynthesis</keyword>
<dbReference type="HAMAP" id="MF_00835">
    <property type="entry name" value="BioC"/>
    <property type="match status" value="1"/>
</dbReference>
<evidence type="ECO:0000259" key="11">
    <source>
        <dbReference type="Pfam" id="PF08241"/>
    </source>
</evidence>
<dbReference type="CDD" id="cd02440">
    <property type="entry name" value="AdoMet_MTases"/>
    <property type="match status" value="1"/>
</dbReference>
<dbReference type="InterPro" id="IPR029058">
    <property type="entry name" value="AB_hydrolase_fold"/>
</dbReference>
<sequence>MAIYREHLASYRKNAPELVLLHGWASDSSIWRPQLATLRRDFHITLIDLPACGRSDALADGSDPDAYVDALLPLLPAQAIYCGWSLGGMLATRLAVRFPERVQALICLASNAVFVADADWSAAMPSQDFEHFSRLVANKPRAGLRRFELLQLHGDSLAHLLSVQLEQISIEPRQEHLSSGLSCLQGIDNRQALAKLHCPCLHVFGEEDALVPAAAAAEFARRYPAHTEQTIAGRGHLFFLADEGDFCALLLSYCRSLGFVADDVPVVLNKSDIGRSFSRAAESYDGAALLQRRVADRLVEYLSERLGGPVLDLGCGTGYGLPALQSRMQGKPLVAVDLAQGMLRQAADRYSDVADYFVCGDAEDLPLANNSIETLFSSLALQWCENLPGLMFEIERVLKPGGHARIATLGPDTLHELRSAWAKVDSYVHVNQFAERSALEEAIEGAGLVLEHWDEATEVMFYERLSELTGELKNIGAHNVNGGRRGGLTGRQRLQALVRHYEGFRDVRQKLPASYQLWYISLAKK</sequence>
<evidence type="ECO:0000256" key="4">
    <source>
        <dbReference type="ARBA" id="ARBA00022603"/>
    </source>
</evidence>
<feature type="domain" description="Methyltransferase type 11" evidence="11">
    <location>
        <begin position="311"/>
        <end position="404"/>
    </location>
</feature>
<accession>A0ABP7WVW3</accession>
<comment type="pathway">
    <text evidence="2 9">Cofactor biosynthesis; biotin biosynthesis.</text>
</comment>
<dbReference type="Pfam" id="PF08241">
    <property type="entry name" value="Methyltransf_11"/>
    <property type="match status" value="1"/>
</dbReference>
<evidence type="ECO:0000256" key="7">
    <source>
        <dbReference type="ARBA" id="ARBA00022756"/>
    </source>
</evidence>
<gene>
    <name evidence="9" type="primary">bioC</name>
    <name evidence="12" type="ORF">GCM10022414_23220</name>
</gene>
<keyword evidence="13" id="KW-1185">Reference proteome</keyword>
<dbReference type="SUPFAM" id="SSF53474">
    <property type="entry name" value="alpha/beta-Hydrolases"/>
    <property type="match status" value="1"/>
</dbReference>
<comment type="similarity">
    <text evidence="9">Belongs to the methyltransferase superfamily.</text>
</comment>
<evidence type="ECO:0000256" key="8">
    <source>
        <dbReference type="ARBA" id="ARBA00025006"/>
    </source>
</evidence>
<proteinExistence type="inferred from homology"/>
<keyword evidence="4 9" id="KW-0489">Methyltransferase</keyword>
<dbReference type="InterPro" id="IPR000073">
    <property type="entry name" value="AB_hydrolase_1"/>
</dbReference>
<dbReference type="EC" id="2.1.1.197" evidence="3 9"/>
<dbReference type="PANTHER" id="PTHR13090">
    <property type="entry name" value="ARGININE-HYDROXYLASE NDUFAF5, MITOCHONDRIAL"/>
    <property type="match status" value="1"/>
</dbReference>
<evidence type="ECO:0000256" key="6">
    <source>
        <dbReference type="ARBA" id="ARBA00022691"/>
    </source>
</evidence>
<keyword evidence="5 9" id="KW-0808">Transferase</keyword>
<name>A0ABP7WVW3_9GAMM</name>
<evidence type="ECO:0000256" key="1">
    <source>
        <dbReference type="ARBA" id="ARBA00000852"/>
    </source>
</evidence>
<evidence type="ECO:0000313" key="12">
    <source>
        <dbReference type="EMBL" id="GAA4097804.1"/>
    </source>
</evidence>
<organism evidence="12 13">
    <name type="scientific">Zhongshania borealis</name>
    <dbReference type="NCBI Taxonomy" id="889488"/>
    <lineage>
        <taxon>Bacteria</taxon>
        <taxon>Pseudomonadati</taxon>
        <taxon>Pseudomonadota</taxon>
        <taxon>Gammaproteobacteria</taxon>
        <taxon>Cellvibrionales</taxon>
        <taxon>Spongiibacteraceae</taxon>
        <taxon>Zhongshania</taxon>
    </lineage>
</organism>
<dbReference type="InterPro" id="IPR050602">
    <property type="entry name" value="Malonyl-ACP_OMT"/>
</dbReference>
<reference evidence="13" key="1">
    <citation type="journal article" date="2019" name="Int. J. Syst. Evol. Microbiol.">
        <title>The Global Catalogue of Microorganisms (GCM) 10K type strain sequencing project: providing services to taxonomists for standard genome sequencing and annotation.</title>
        <authorList>
            <consortium name="The Broad Institute Genomics Platform"/>
            <consortium name="The Broad Institute Genome Sequencing Center for Infectious Disease"/>
            <person name="Wu L."/>
            <person name="Ma J."/>
        </authorList>
    </citation>
    <scope>NUCLEOTIDE SEQUENCE [LARGE SCALE GENOMIC DNA]</scope>
    <source>
        <strain evidence="13">JCM 17304</strain>
    </source>
</reference>
<dbReference type="Gene3D" id="3.40.50.150">
    <property type="entry name" value="Vaccinia Virus protein VP39"/>
    <property type="match status" value="1"/>
</dbReference>
<comment type="catalytic activity">
    <reaction evidence="1 9">
        <text>malonyl-[ACP] + S-adenosyl-L-methionine = malonyl-[ACP] methyl ester + S-adenosyl-L-homocysteine</text>
        <dbReference type="Rhea" id="RHEA:17105"/>
        <dbReference type="Rhea" id="RHEA-COMP:9623"/>
        <dbReference type="Rhea" id="RHEA-COMP:9954"/>
        <dbReference type="ChEBI" id="CHEBI:57856"/>
        <dbReference type="ChEBI" id="CHEBI:59789"/>
        <dbReference type="ChEBI" id="CHEBI:78449"/>
        <dbReference type="ChEBI" id="CHEBI:78845"/>
        <dbReference type="EC" id="2.1.1.197"/>
    </reaction>
</comment>
<evidence type="ECO:0000256" key="9">
    <source>
        <dbReference type="HAMAP-Rule" id="MF_00835"/>
    </source>
</evidence>
<comment type="function">
    <text evidence="8 9">Converts the free carboxyl group of a malonyl-thioester to its methyl ester by transfer of a methyl group from S-adenosyl-L-methionine (SAM). It allows to synthesize pimeloyl-ACP via the fatty acid synthetic pathway.</text>
</comment>
<dbReference type="Pfam" id="PF00561">
    <property type="entry name" value="Abhydrolase_1"/>
    <property type="match status" value="1"/>
</dbReference>
<dbReference type="InterPro" id="IPR013216">
    <property type="entry name" value="Methyltransf_11"/>
</dbReference>
<protein>
    <recommendedName>
        <fullName evidence="3 9">Malonyl-[acyl-carrier protein] O-methyltransferase</fullName>
        <shortName evidence="9">Malonyl-ACP O-methyltransferase</shortName>
        <ecNumber evidence="3 9">2.1.1.197</ecNumber>
    </recommendedName>
    <alternativeName>
        <fullName evidence="9">Biotin synthesis protein BioC</fullName>
    </alternativeName>
</protein>
<evidence type="ECO:0000256" key="3">
    <source>
        <dbReference type="ARBA" id="ARBA00012327"/>
    </source>
</evidence>